<evidence type="ECO:0000313" key="4">
    <source>
        <dbReference type="Proteomes" id="UP000292702"/>
    </source>
</evidence>
<proteinExistence type="predicted"/>
<feature type="compositionally biased region" description="Low complexity" evidence="1">
    <location>
        <begin position="665"/>
        <end position="679"/>
    </location>
</feature>
<evidence type="ECO:0000256" key="1">
    <source>
        <dbReference type="SAM" id="MobiDB-lite"/>
    </source>
</evidence>
<evidence type="ECO:0000313" key="3">
    <source>
        <dbReference type="EMBL" id="TCD69278.1"/>
    </source>
</evidence>
<name>A0A4R0RYE7_9APHY</name>
<feature type="compositionally biased region" description="Low complexity" evidence="1">
    <location>
        <begin position="687"/>
        <end position="702"/>
    </location>
</feature>
<sequence length="710" mass="80374">MSIRGFWIGPEDPHAFLNTFLKTGQRLPEGKLSKVDFTQVPAMANTEKEIYQPFIGTLVKHQLLPKGFVFNDASIHDQYGVRLKPTVSLSLDDVNSSSWRWDPMELFVDIEVDSNMDAFHIDYSNPDQLLDNIACPSARRTQRHLLAYALAQLERQHRTFMFSVLICGSHARFIRWDRAGVIVTQHFNYHDNPRLLAEFFWRYGRLSRAQRGFDHTAQAATAEEKERLATAVTTYLSNRANRAIPGMERTLDPTFPSYTLSVTGGDDDTRRFVVQRPFFTPSCPIGRATRAYIALDLATHELVFLKDYWRPTDPSRMSEAGVFATLADGQVPHLPRVRMGGDVPDESGGFQRTFTQERARVAGRKVHVELKEYRHHRIVQDLAFPLSSVRSSKELVAAVRNAVECICRAHELGWVHRDVSTGNILLDDDGQGLLNDWDHAIKCALGEHAMHRRTGTWQFFSAVLANDPKRVQDVSDDLESCYWVLHYNAFRLLPSDATPKIFDMFSCDNHNMVDGEMVGGEDKMLYLLNRPGVNFSCAPLRQLAQSLRGFFRALYIHRMGPDRPGRPVWLSEPAKVMLGLFDDALALPDWPENDVLSVPLEPTQSSLCIEASSLHRSHHGDSNPDSLGRRKRSEEDDGAEHVASRQSGSKRLKTQKSTSPTPPARSTRWQRTTRSSSKTAVSHRPVTRSQTSSNRRVTRSSSKLNDVALL</sequence>
<dbReference type="OrthoDB" id="3265188at2759"/>
<dbReference type="STRING" id="92696.A0A4R0RYE7"/>
<dbReference type="SUPFAM" id="SSF56112">
    <property type="entry name" value="Protein kinase-like (PK-like)"/>
    <property type="match status" value="1"/>
</dbReference>
<dbReference type="InterPro" id="IPR011009">
    <property type="entry name" value="Kinase-like_dom_sf"/>
</dbReference>
<dbReference type="PANTHER" id="PTHR38248">
    <property type="entry name" value="FUNK1 6"/>
    <property type="match status" value="1"/>
</dbReference>
<comment type="caution">
    <text evidence="3">The sequence shown here is derived from an EMBL/GenBank/DDBJ whole genome shotgun (WGS) entry which is preliminary data.</text>
</comment>
<dbReference type="EMBL" id="RWJN01000045">
    <property type="protein sequence ID" value="TCD69278.1"/>
    <property type="molecule type" value="Genomic_DNA"/>
</dbReference>
<dbReference type="AlphaFoldDB" id="A0A4R0RYE7"/>
<keyword evidence="4" id="KW-1185">Reference proteome</keyword>
<feature type="region of interest" description="Disordered" evidence="1">
    <location>
        <begin position="612"/>
        <end position="710"/>
    </location>
</feature>
<organism evidence="3 4">
    <name type="scientific">Steccherinum ochraceum</name>
    <dbReference type="NCBI Taxonomy" id="92696"/>
    <lineage>
        <taxon>Eukaryota</taxon>
        <taxon>Fungi</taxon>
        <taxon>Dikarya</taxon>
        <taxon>Basidiomycota</taxon>
        <taxon>Agaricomycotina</taxon>
        <taxon>Agaricomycetes</taxon>
        <taxon>Polyporales</taxon>
        <taxon>Steccherinaceae</taxon>
        <taxon>Steccherinum</taxon>
    </lineage>
</organism>
<dbReference type="Pfam" id="PF17667">
    <property type="entry name" value="Pkinase_fungal"/>
    <property type="match status" value="1"/>
</dbReference>
<dbReference type="Proteomes" id="UP000292702">
    <property type="component" value="Unassembled WGS sequence"/>
</dbReference>
<dbReference type="InterPro" id="IPR040976">
    <property type="entry name" value="Pkinase_fungal"/>
</dbReference>
<accession>A0A4R0RYE7</accession>
<reference evidence="3 4" key="1">
    <citation type="submission" date="2018-11" db="EMBL/GenBank/DDBJ databases">
        <title>Genome assembly of Steccherinum ochraceum LE-BIN_3174, the white-rot fungus of the Steccherinaceae family (The Residual Polyporoid clade, Polyporales, Basidiomycota).</title>
        <authorList>
            <person name="Fedorova T.V."/>
            <person name="Glazunova O.A."/>
            <person name="Landesman E.O."/>
            <person name="Moiseenko K.V."/>
            <person name="Psurtseva N.V."/>
            <person name="Savinova O.S."/>
            <person name="Shakhova N.V."/>
            <person name="Tyazhelova T.V."/>
            <person name="Vasina D.V."/>
        </authorList>
    </citation>
    <scope>NUCLEOTIDE SEQUENCE [LARGE SCALE GENOMIC DNA]</scope>
    <source>
        <strain evidence="3 4">LE-BIN_3174</strain>
    </source>
</reference>
<gene>
    <name evidence="3" type="ORF">EIP91_008213</name>
</gene>
<feature type="domain" description="Fungal-type protein kinase" evidence="2">
    <location>
        <begin position="140"/>
        <end position="487"/>
    </location>
</feature>
<evidence type="ECO:0000259" key="2">
    <source>
        <dbReference type="Pfam" id="PF17667"/>
    </source>
</evidence>
<dbReference type="Gene3D" id="1.10.510.10">
    <property type="entry name" value="Transferase(Phosphotransferase) domain 1"/>
    <property type="match status" value="1"/>
</dbReference>
<dbReference type="PANTHER" id="PTHR38248:SF2">
    <property type="entry name" value="FUNK1 11"/>
    <property type="match status" value="1"/>
</dbReference>
<protein>
    <recommendedName>
        <fullName evidence="2">Fungal-type protein kinase domain-containing protein</fullName>
    </recommendedName>
</protein>